<protein>
    <recommendedName>
        <fullName evidence="3">Reverse transcriptase</fullName>
    </recommendedName>
</protein>
<accession>A0AAE0AIS5</accession>
<gene>
    <name evidence="1" type="ORF">Dsin_012134</name>
</gene>
<sequence>MEGNQRLHSDDNYMRPDNGTVMIREEGMSGGNIECHKALEKNVTEGFVFNSKRDGFSRAAGNHEDQVGPMLGGPFLAQLKSKKKGKGHAYVVPVKEPILANEEFGMCLNVKKELAKGPIDMGSGMAQMEDPGLIQLKGDPEQRHYGWILLRRLRDLSRLPWFCAGDFNEILHDNEKHGGLMRPHRLMNDFKERGEGSGKRGHRFHFESCWAERVECRELVDRSWDVANGENEVDRVVLEIQNCTKQLGGIKRSELDCTMRFRDMEQIIVEYFRNLFTLTVSHDVEVAQVLDSVQSRLLQLSCDVLDVPFSEWSEMFLAKMMVKLGFSDNWIGRVMNYVTMISYSFLLNGVACNNLRPTRAIHDILDVYHMASGQRVNFNKSSICVSKSVFKREADRLTGVLCIRLVHCHDRYLGLPGFAGRNKRELFNNLKDRIWKKVRGWNGKLLSTGGKEGRGLIDASSRWRVSDGNKICIFDNKWIPYPVSFKIISPNVRDDIVHVSQLRAVSGSWNAQLIHEIFLEDDVREILAIPSSVNQSKDILCWHYTSDGNYIVKSGYKLGVFLDDTHYPGSSGSSSDGCWSSLWRLKIMLKVKVFIWRTCKQWLPTMAGLASRHIHVEDVFHVCLKEHGSIL</sequence>
<evidence type="ECO:0000313" key="2">
    <source>
        <dbReference type="Proteomes" id="UP001281410"/>
    </source>
</evidence>
<reference evidence="1" key="1">
    <citation type="journal article" date="2023" name="Plant J.">
        <title>Genome sequences and population genomics provide insights into the demographic history, inbreeding, and mutation load of two 'living fossil' tree species of Dipteronia.</title>
        <authorList>
            <person name="Feng Y."/>
            <person name="Comes H.P."/>
            <person name="Chen J."/>
            <person name="Zhu S."/>
            <person name="Lu R."/>
            <person name="Zhang X."/>
            <person name="Li P."/>
            <person name="Qiu J."/>
            <person name="Olsen K.M."/>
            <person name="Qiu Y."/>
        </authorList>
    </citation>
    <scope>NUCLEOTIDE SEQUENCE</scope>
    <source>
        <strain evidence="1">NBL</strain>
    </source>
</reference>
<dbReference type="Proteomes" id="UP001281410">
    <property type="component" value="Unassembled WGS sequence"/>
</dbReference>
<comment type="caution">
    <text evidence="1">The sequence shown here is derived from an EMBL/GenBank/DDBJ whole genome shotgun (WGS) entry which is preliminary data.</text>
</comment>
<organism evidence="1 2">
    <name type="scientific">Dipteronia sinensis</name>
    <dbReference type="NCBI Taxonomy" id="43782"/>
    <lineage>
        <taxon>Eukaryota</taxon>
        <taxon>Viridiplantae</taxon>
        <taxon>Streptophyta</taxon>
        <taxon>Embryophyta</taxon>
        <taxon>Tracheophyta</taxon>
        <taxon>Spermatophyta</taxon>
        <taxon>Magnoliopsida</taxon>
        <taxon>eudicotyledons</taxon>
        <taxon>Gunneridae</taxon>
        <taxon>Pentapetalae</taxon>
        <taxon>rosids</taxon>
        <taxon>malvids</taxon>
        <taxon>Sapindales</taxon>
        <taxon>Sapindaceae</taxon>
        <taxon>Hippocastanoideae</taxon>
        <taxon>Acereae</taxon>
        <taxon>Dipteronia</taxon>
    </lineage>
</organism>
<dbReference type="AlphaFoldDB" id="A0AAE0AIS5"/>
<proteinExistence type="predicted"/>
<name>A0AAE0AIS5_9ROSI</name>
<dbReference type="PANTHER" id="PTHR33116">
    <property type="entry name" value="REVERSE TRANSCRIPTASE ZINC-BINDING DOMAIN-CONTAINING PROTEIN-RELATED-RELATED"/>
    <property type="match status" value="1"/>
</dbReference>
<evidence type="ECO:0000313" key="1">
    <source>
        <dbReference type="EMBL" id="KAK3218164.1"/>
    </source>
</evidence>
<evidence type="ECO:0008006" key="3">
    <source>
        <dbReference type="Google" id="ProtNLM"/>
    </source>
</evidence>
<keyword evidence="2" id="KW-1185">Reference proteome</keyword>
<dbReference type="PANTHER" id="PTHR33116:SF86">
    <property type="entry name" value="REVERSE TRANSCRIPTASE DOMAIN-CONTAINING PROTEIN"/>
    <property type="match status" value="1"/>
</dbReference>
<dbReference type="EMBL" id="JANJYJ010000004">
    <property type="protein sequence ID" value="KAK3218164.1"/>
    <property type="molecule type" value="Genomic_DNA"/>
</dbReference>